<sequence>MRGTIHFGDRSSSRWAGWRPRLCVDTLVWGEAVYMAALLNAAFWRAANAAGAFAGKGSITTAISLFLIIVALNVLLIRPLCTRWTTRPILSVFLLVAVFASFFSDRYAVYFDVGMMRNILATDPAESRELLTAALLGHVLLYATLPLILIWGCVLRWPSKPRSLLRMLGSIVLALVLVVASALLGFKDVSALMRNHHELRYLVAPSNVLASLARIAAKDWKSRSDGPRQVIAADARLDGHATMTRPHVLVIVVGETVRAQNWGLNGYARQTTPQLAALDVVNYPDVTACGSSTEVSLPCMFSVHGRSNYDERQIRNSESLLHVLARTGVKVLWRDNQGGCKGVCEGLPFEFVRQSQDPELCTAQGCQDAILLAGLKTRLQAASGDTVVVLHQLGNHGPSYYLRYPESLRRFRPDCRNADLGECAREQVVNAYDNATLATDDLLARLISLLDSLQDRDTALLYVSDHGESLGESNLYLHGLPYAIAPNTQIKVPMVAWVSPSMARRGLDMQCVKKQAKRPASHDNLFHSVLGLMEVSTRAYERSKDVFGICATAPRGESVQ</sequence>
<feature type="transmembrane region" description="Helical" evidence="8">
    <location>
        <begin position="89"/>
        <end position="110"/>
    </location>
</feature>
<dbReference type="InterPro" id="IPR058130">
    <property type="entry name" value="PEA_transf_C"/>
</dbReference>
<evidence type="ECO:0000256" key="5">
    <source>
        <dbReference type="ARBA" id="ARBA00022692"/>
    </source>
</evidence>
<evidence type="ECO:0000256" key="6">
    <source>
        <dbReference type="ARBA" id="ARBA00022989"/>
    </source>
</evidence>
<dbReference type="Pfam" id="PF08019">
    <property type="entry name" value="EptA_B_N"/>
    <property type="match status" value="1"/>
</dbReference>
<dbReference type="InterPro" id="IPR000917">
    <property type="entry name" value="Sulfatase_N"/>
</dbReference>
<evidence type="ECO:0000259" key="9">
    <source>
        <dbReference type="Pfam" id="PF00884"/>
    </source>
</evidence>
<evidence type="ECO:0000256" key="7">
    <source>
        <dbReference type="ARBA" id="ARBA00023136"/>
    </source>
</evidence>
<dbReference type="OrthoDB" id="9786870at2"/>
<evidence type="ECO:0000313" key="12">
    <source>
        <dbReference type="Proteomes" id="UP000292627"/>
    </source>
</evidence>
<organism evidence="11 12">
    <name type="scientific">Pseudoxanthomonas winnipegensis</name>
    <dbReference type="NCBI Taxonomy" id="2480810"/>
    <lineage>
        <taxon>Bacteria</taxon>
        <taxon>Pseudomonadati</taxon>
        <taxon>Pseudomonadota</taxon>
        <taxon>Gammaproteobacteria</taxon>
        <taxon>Lysobacterales</taxon>
        <taxon>Lysobacteraceae</taxon>
        <taxon>Pseudoxanthomonas</taxon>
    </lineage>
</organism>
<evidence type="ECO:0000256" key="2">
    <source>
        <dbReference type="ARBA" id="ARBA00022475"/>
    </source>
</evidence>
<reference evidence="11 12" key="1">
    <citation type="submission" date="2019-02" db="EMBL/GenBank/DDBJ databases">
        <title>WGS of Pseudoxanthomonas species novum from clinical isolates.</title>
        <authorList>
            <person name="Bernier A.-M."/>
            <person name="Bernard K."/>
            <person name="Vachon A."/>
        </authorList>
    </citation>
    <scope>NUCLEOTIDE SEQUENCE [LARGE SCALE GENOMIC DNA]</scope>
    <source>
        <strain evidence="11 12">NML171200</strain>
    </source>
</reference>
<dbReference type="Proteomes" id="UP000292627">
    <property type="component" value="Unassembled WGS sequence"/>
</dbReference>
<dbReference type="NCBIfam" id="NF028537">
    <property type="entry name" value="P_eth_NH2_trans"/>
    <property type="match status" value="1"/>
</dbReference>
<comment type="subcellular location">
    <subcellularLocation>
        <location evidence="1">Cell inner membrane</location>
        <topology evidence="1">Multi-pass membrane protein</topology>
    </subcellularLocation>
</comment>
<keyword evidence="2" id="KW-1003">Cell membrane</keyword>
<feature type="transmembrane region" description="Helical" evidence="8">
    <location>
        <begin position="167"/>
        <end position="186"/>
    </location>
</feature>
<evidence type="ECO:0000313" key="11">
    <source>
        <dbReference type="EMBL" id="TAA27144.1"/>
    </source>
</evidence>
<evidence type="ECO:0000256" key="1">
    <source>
        <dbReference type="ARBA" id="ARBA00004429"/>
    </source>
</evidence>
<evidence type="ECO:0000259" key="10">
    <source>
        <dbReference type="Pfam" id="PF08019"/>
    </source>
</evidence>
<feature type="transmembrane region" description="Helical" evidence="8">
    <location>
        <begin position="59"/>
        <end position="77"/>
    </location>
</feature>
<comment type="caution">
    <text evidence="11">The sequence shown here is derived from an EMBL/GenBank/DDBJ whole genome shotgun (WGS) entry which is preliminary data.</text>
</comment>
<dbReference type="InterPro" id="IPR040423">
    <property type="entry name" value="PEA_transferase"/>
</dbReference>
<dbReference type="AlphaFoldDB" id="A0A4Q8LDY1"/>
<dbReference type="SUPFAM" id="SSF53649">
    <property type="entry name" value="Alkaline phosphatase-like"/>
    <property type="match status" value="1"/>
</dbReference>
<dbReference type="GO" id="GO:0009244">
    <property type="term" value="P:lipopolysaccharide core region biosynthetic process"/>
    <property type="evidence" value="ECO:0007669"/>
    <property type="project" value="TreeGrafter"/>
</dbReference>
<evidence type="ECO:0000256" key="8">
    <source>
        <dbReference type="SAM" id="Phobius"/>
    </source>
</evidence>
<keyword evidence="3" id="KW-0997">Cell inner membrane</keyword>
<gene>
    <name evidence="11" type="ORF">EA660_05565</name>
</gene>
<feature type="transmembrane region" description="Helical" evidence="8">
    <location>
        <begin position="130"/>
        <end position="155"/>
    </location>
</feature>
<dbReference type="GO" id="GO:0005886">
    <property type="term" value="C:plasma membrane"/>
    <property type="evidence" value="ECO:0007669"/>
    <property type="project" value="UniProtKB-SubCell"/>
</dbReference>
<feature type="domain" description="Sulfatase N-terminal" evidence="9">
    <location>
        <begin position="249"/>
        <end position="534"/>
    </location>
</feature>
<accession>A0A4Q8LDY1</accession>
<dbReference type="CDD" id="cd16017">
    <property type="entry name" value="LptA"/>
    <property type="match status" value="1"/>
</dbReference>
<dbReference type="EMBL" id="SHMC01000002">
    <property type="protein sequence ID" value="TAA27144.1"/>
    <property type="molecule type" value="Genomic_DNA"/>
</dbReference>
<dbReference type="GO" id="GO:0016776">
    <property type="term" value="F:phosphotransferase activity, phosphate group as acceptor"/>
    <property type="evidence" value="ECO:0007669"/>
    <property type="project" value="TreeGrafter"/>
</dbReference>
<evidence type="ECO:0000256" key="3">
    <source>
        <dbReference type="ARBA" id="ARBA00022519"/>
    </source>
</evidence>
<feature type="transmembrane region" description="Helical" evidence="8">
    <location>
        <begin position="21"/>
        <end position="47"/>
    </location>
</feature>
<keyword evidence="6 8" id="KW-1133">Transmembrane helix</keyword>
<keyword evidence="5 8" id="KW-0812">Transmembrane</keyword>
<protein>
    <submittedName>
        <fullName evidence="11">Phosphoethanolamine--lipid A transferase</fullName>
    </submittedName>
</protein>
<dbReference type="PANTHER" id="PTHR30443">
    <property type="entry name" value="INNER MEMBRANE PROTEIN"/>
    <property type="match status" value="1"/>
</dbReference>
<name>A0A4Q8LDY1_9GAMM</name>
<dbReference type="RefSeq" id="WP_130550991.1">
    <property type="nucleotide sequence ID" value="NZ_SHMC01000002.1"/>
</dbReference>
<dbReference type="InterPro" id="IPR017850">
    <property type="entry name" value="Alkaline_phosphatase_core_sf"/>
</dbReference>
<keyword evidence="7 8" id="KW-0472">Membrane</keyword>
<evidence type="ECO:0000256" key="4">
    <source>
        <dbReference type="ARBA" id="ARBA00022679"/>
    </source>
</evidence>
<dbReference type="InterPro" id="IPR012549">
    <property type="entry name" value="EptA-like_N"/>
</dbReference>
<feature type="domain" description="Phosphoethanolamine transferase N-terminal" evidence="10">
    <location>
        <begin position="70"/>
        <end position="218"/>
    </location>
</feature>
<proteinExistence type="predicted"/>
<dbReference type="PANTHER" id="PTHR30443:SF0">
    <property type="entry name" value="PHOSPHOETHANOLAMINE TRANSFERASE EPTA"/>
    <property type="match status" value="1"/>
</dbReference>
<keyword evidence="4 11" id="KW-0808">Transferase</keyword>
<dbReference type="Pfam" id="PF00884">
    <property type="entry name" value="Sulfatase"/>
    <property type="match status" value="1"/>
</dbReference>
<dbReference type="Gene3D" id="3.40.720.10">
    <property type="entry name" value="Alkaline Phosphatase, subunit A"/>
    <property type="match status" value="1"/>
</dbReference>